<dbReference type="RefSeq" id="WP_093727279.1">
    <property type="nucleotide sequence ID" value="NZ_FMZB01000005.1"/>
</dbReference>
<keyword evidence="8" id="KW-1185">Reference proteome</keyword>
<dbReference type="InterPro" id="IPR051328">
    <property type="entry name" value="T7SS_ABC-Transporter"/>
</dbReference>
<feature type="transmembrane region" description="Helical" evidence="5">
    <location>
        <begin position="177"/>
        <end position="203"/>
    </location>
</feature>
<dbReference type="STRING" id="361279.SAMN05421663_105197"/>
<keyword evidence="4 5" id="KW-0472">Membrane</keyword>
<keyword evidence="2 5" id="KW-0812">Transmembrane</keyword>
<sequence>MKGYLKEKATWVGIATALAFLLIFLCVWLTAYHDVEDRIGNLRIGIVVQDEQFETGHVEKLKEAIPFRVEQLTEVDEAKKELEGHNLDMVMIIPRHFVQDSMAEGAEVRYIINQAAPSMTKQAMESAANNITDKMDEQLLSQRNAGSNPEEIETLSTKGESIHAVQPVIEKMHETKAFAASMIPLLIILASYVGSMLLSLNLYSSASKLREHYPAWRIFLSRFILQALLSIVLALVTIYSISGFGFVIHGSLFLAIIFQGLVYFTFMNISMMFLVLFGPAGMIFNILVLSVQLVTAGIIVPRELLSDFYKELGSYLPATYGTEGYFSIIYGGLGLQREINMLLLILSVTLLIMILKLGVEIIRKPKKA</sequence>
<organism evidence="7 8">
    <name type="scientific">Terribacillus halophilus</name>
    <dbReference type="NCBI Taxonomy" id="361279"/>
    <lineage>
        <taxon>Bacteria</taxon>
        <taxon>Bacillati</taxon>
        <taxon>Bacillota</taxon>
        <taxon>Bacilli</taxon>
        <taxon>Bacillales</taxon>
        <taxon>Bacillaceae</taxon>
        <taxon>Terribacillus</taxon>
    </lineage>
</organism>
<feature type="transmembrane region" description="Helical" evidence="5">
    <location>
        <begin position="223"/>
        <end position="241"/>
    </location>
</feature>
<evidence type="ECO:0000256" key="5">
    <source>
        <dbReference type="SAM" id="Phobius"/>
    </source>
</evidence>
<feature type="transmembrane region" description="Helical" evidence="5">
    <location>
        <begin position="247"/>
        <end position="266"/>
    </location>
</feature>
<dbReference type="PANTHER" id="PTHR43077:SF5">
    <property type="entry name" value="PHAGE INFECTION PROTEIN"/>
    <property type="match status" value="1"/>
</dbReference>
<evidence type="ECO:0000256" key="2">
    <source>
        <dbReference type="ARBA" id="ARBA00022692"/>
    </source>
</evidence>
<dbReference type="EMBL" id="FMZB01000005">
    <property type="protein sequence ID" value="SDC95132.1"/>
    <property type="molecule type" value="Genomic_DNA"/>
</dbReference>
<dbReference type="Gene3D" id="3.40.1710.10">
    <property type="entry name" value="abc type-2 transporter like domain"/>
    <property type="match status" value="1"/>
</dbReference>
<feature type="transmembrane region" description="Helical" evidence="5">
    <location>
        <begin position="12"/>
        <end position="32"/>
    </location>
</feature>
<reference evidence="8" key="1">
    <citation type="submission" date="2016-10" db="EMBL/GenBank/DDBJ databases">
        <authorList>
            <person name="Varghese N."/>
            <person name="Submissions S."/>
        </authorList>
    </citation>
    <scope>NUCLEOTIDE SEQUENCE [LARGE SCALE GENOMIC DNA]</scope>
    <source>
        <strain evidence="8">DSM 21620</strain>
    </source>
</reference>
<dbReference type="GO" id="GO:0016020">
    <property type="term" value="C:membrane"/>
    <property type="evidence" value="ECO:0007669"/>
    <property type="project" value="UniProtKB-SubCell"/>
</dbReference>
<dbReference type="AlphaFoldDB" id="A0A1G6QRW7"/>
<comment type="subcellular location">
    <subcellularLocation>
        <location evidence="1">Membrane</location>
        <topology evidence="1">Multi-pass membrane protein</topology>
    </subcellularLocation>
</comment>
<keyword evidence="3 5" id="KW-1133">Transmembrane helix</keyword>
<proteinExistence type="predicted"/>
<evidence type="ECO:0000256" key="3">
    <source>
        <dbReference type="ARBA" id="ARBA00022989"/>
    </source>
</evidence>
<gene>
    <name evidence="7" type="ORF">SAMN05421663_105197</name>
</gene>
<dbReference type="PANTHER" id="PTHR43077">
    <property type="entry name" value="TRANSPORT PERMEASE YVFS-RELATED"/>
    <property type="match status" value="1"/>
</dbReference>
<evidence type="ECO:0000259" key="6">
    <source>
        <dbReference type="Pfam" id="PF12698"/>
    </source>
</evidence>
<accession>A0A1G6QRW7</accession>
<dbReference type="Pfam" id="PF12698">
    <property type="entry name" value="ABC2_membrane_3"/>
    <property type="match status" value="1"/>
</dbReference>
<dbReference type="InterPro" id="IPR013525">
    <property type="entry name" value="ABC2_TM"/>
</dbReference>
<dbReference type="GO" id="GO:0140359">
    <property type="term" value="F:ABC-type transporter activity"/>
    <property type="evidence" value="ECO:0007669"/>
    <property type="project" value="InterPro"/>
</dbReference>
<name>A0A1G6QRW7_9BACI</name>
<evidence type="ECO:0000256" key="1">
    <source>
        <dbReference type="ARBA" id="ARBA00004141"/>
    </source>
</evidence>
<dbReference type="Proteomes" id="UP000198666">
    <property type="component" value="Unassembled WGS sequence"/>
</dbReference>
<evidence type="ECO:0000256" key="4">
    <source>
        <dbReference type="ARBA" id="ARBA00023136"/>
    </source>
</evidence>
<protein>
    <submittedName>
        <fullName evidence="7">ABC-2 family transporter protein</fullName>
    </submittedName>
</protein>
<feature type="transmembrane region" description="Helical" evidence="5">
    <location>
        <begin position="273"/>
        <end position="300"/>
    </location>
</feature>
<evidence type="ECO:0000313" key="8">
    <source>
        <dbReference type="Proteomes" id="UP000198666"/>
    </source>
</evidence>
<evidence type="ECO:0000313" key="7">
    <source>
        <dbReference type="EMBL" id="SDC95132.1"/>
    </source>
</evidence>
<dbReference type="OrthoDB" id="2208410at2"/>
<feature type="domain" description="ABC-2 type transporter transmembrane" evidence="6">
    <location>
        <begin position="15"/>
        <end position="354"/>
    </location>
</feature>
<feature type="transmembrane region" description="Helical" evidence="5">
    <location>
        <begin position="339"/>
        <end position="359"/>
    </location>
</feature>